<sequence length="98" mass="11013">MYLLGGYDGTDRLQDLYSIDIGALRPPSLLDICADYVRTNLDSVLETTTFKGVPHDIIDNVIFKRDLEGQLRGNVSFVDQVDVVLTECKKLEHVQVTI</sequence>
<dbReference type="EMBL" id="CM047585">
    <property type="protein sequence ID" value="KAI9910905.1"/>
    <property type="molecule type" value="Genomic_DNA"/>
</dbReference>
<gene>
    <name evidence="1" type="ORF">PsorP6_010528</name>
</gene>
<dbReference type="Proteomes" id="UP001163321">
    <property type="component" value="Chromosome 6"/>
</dbReference>
<evidence type="ECO:0000313" key="1">
    <source>
        <dbReference type="EMBL" id="KAI9910905.1"/>
    </source>
</evidence>
<name>A0ACC0VX12_9STRA</name>
<evidence type="ECO:0000313" key="2">
    <source>
        <dbReference type="Proteomes" id="UP001163321"/>
    </source>
</evidence>
<organism evidence="1 2">
    <name type="scientific">Peronosclerospora sorghi</name>
    <dbReference type="NCBI Taxonomy" id="230839"/>
    <lineage>
        <taxon>Eukaryota</taxon>
        <taxon>Sar</taxon>
        <taxon>Stramenopiles</taxon>
        <taxon>Oomycota</taxon>
        <taxon>Peronosporomycetes</taxon>
        <taxon>Peronosporales</taxon>
        <taxon>Peronosporaceae</taxon>
        <taxon>Peronosclerospora</taxon>
    </lineage>
</organism>
<accession>A0ACC0VX12</accession>
<proteinExistence type="predicted"/>
<comment type="caution">
    <text evidence="1">The sequence shown here is derived from an EMBL/GenBank/DDBJ whole genome shotgun (WGS) entry which is preliminary data.</text>
</comment>
<reference evidence="1 2" key="1">
    <citation type="journal article" date="2022" name="bioRxiv">
        <title>The genome of the oomycete Peronosclerospora sorghi, a cosmopolitan pathogen of maize and sorghum, is inflated with dispersed pseudogenes.</title>
        <authorList>
            <person name="Fletcher K."/>
            <person name="Martin F."/>
            <person name="Isakeit T."/>
            <person name="Cavanaugh K."/>
            <person name="Magill C."/>
            <person name="Michelmore R."/>
        </authorList>
    </citation>
    <scope>NUCLEOTIDE SEQUENCE [LARGE SCALE GENOMIC DNA]</scope>
    <source>
        <strain evidence="1">P6</strain>
    </source>
</reference>
<protein>
    <submittedName>
        <fullName evidence="1">Uncharacterized protein</fullName>
    </submittedName>
</protein>
<keyword evidence="2" id="KW-1185">Reference proteome</keyword>